<evidence type="ECO:0000256" key="1">
    <source>
        <dbReference type="SAM" id="MobiDB-lite"/>
    </source>
</evidence>
<evidence type="ECO:0000259" key="2">
    <source>
        <dbReference type="PROSITE" id="PS50181"/>
    </source>
</evidence>
<accession>A0AAX4JRZ3</accession>
<dbReference type="RefSeq" id="XP_066074108.1">
    <property type="nucleotide sequence ID" value="XM_066218011.1"/>
</dbReference>
<dbReference type="SMART" id="SM00256">
    <property type="entry name" value="FBOX"/>
    <property type="match status" value="1"/>
</dbReference>
<feature type="domain" description="F-box" evidence="2">
    <location>
        <begin position="48"/>
        <end position="94"/>
    </location>
</feature>
<evidence type="ECO:0000313" key="4">
    <source>
        <dbReference type="Proteomes" id="UP001355207"/>
    </source>
</evidence>
<name>A0AAX4JRZ3_9TREE</name>
<sequence length="532" mass="60647">MVDYLTAGLLLPSAIPEDFGITYKNRKHTGEHPNNLNSSYLKAPRNGISPITKLPAEILLSILSYLELDDLLSMTRVSKNLHQLCLSPALHRRLNLKNIPEKISNTLRTHILPAVRELTVSLNVFPHHHYYRYSEDSSTLFTPSNHIRYKKKISHKGNYAVSRLLDCNHKELEESILAPILEFIKLDQVVELNIPFSSSYLSFQELQGILYKLNSGIIQRLNLKGSSLSGEQWIKTLRNRFDNLIELDLSYTEITSLHCLKTTTKLKKLSISSCNSISTDLLSDFLKYHLPISVEELDLSRLDQIPLNDLMNLRVVYQVINDQGEMEFRPAKMKQVKLIGIDHLTKKDIRKLKRNWEKQRNDCTMGTITKLKADLIDWTNREAKTPNSESYHRSLLSTPSFSTIFSRISDNLYTPYTPNSTTSPIITPLINDRKIILPTQHTFLQSLSSSSSNNLDLSSVDNSPNHATQNREQNCEEDAVSIEIIHSAILESDDEDGYRKFIGAVVGGSLELDTRVKDGWDEGQRGYIEIDQ</sequence>
<keyword evidence="4" id="KW-1185">Reference proteome</keyword>
<dbReference type="Proteomes" id="UP001355207">
    <property type="component" value="Chromosome 2"/>
</dbReference>
<dbReference type="Gene3D" id="1.20.1280.50">
    <property type="match status" value="1"/>
</dbReference>
<gene>
    <name evidence="3" type="ORF">L201_002234</name>
</gene>
<feature type="region of interest" description="Disordered" evidence="1">
    <location>
        <begin position="450"/>
        <end position="475"/>
    </location>
</feature>
<dbReference type="InterPro" id="IPR001810">
    <property type="entry name" value="F-box_dom"/>
</dbReference>
<dbReference type="SUPFAM" id="SSF81383">
    <property type="entry name" value="F-box domain"/>
    <property type="match status" value="1"/>
</dbReference>
<dbReference type="EMBL" id="CP144099">
    <property type="protein sequence ID" value="WWC87345.1"/>
    <property type="molecule type" value="Genomic_DNA"/>
</dbReference>
<feature type="compositionally biased region" description="Low complexity" evidence="1">
    <location>
        <begin position="450"/>
        <end position="463"/>
    </location>
</feature>
<dbReference type="InterPro" id="IPR036047">
    <property type="entry name" value="F-box-like_dom_sf"/>
</dbReference>
<dbReference type="SUPFAM" id="SSF52058">
    <property type="entry name" value="L domain-like"/>
    <property type="match status" value="1"/>
</dbReference>
<proteinExistence type="predicted"/>
<organism evidence="3 4">
    <name type="scientific">Kwoniella dendrophila CBS 6074</name>
    <dbReference type="NCBI Taxonomy" id="1295534"/>
    <lineage>
        <taxon>Eukaryota</taxon>
        <taxon>Fungi</taxon>
        <taxon>Dikarya</taxon>
        <taxon>Basidiomycota</taxon>
        <taxon>Agaricomycotina</taxon>
        <taxon>Tremellomycetes</taxon>
        <taxon>Tremellales</taxon>
        <taxon>Cryptococcaceae</taxon>
        <taxon>Kwoniella</taxon>
    </lineage>
</organism>
<dbReference type="Gene3D" id="3.80.10.10">
    <property type="entry name" value="Ribonuclease Inhibitor"/>
    <property type="match status" value="1"/>
</dbReference>
<dbReference type="GeneID" id="91092906"/>
<protein>
    <recommendedName>
        <fullName evidence="2">F-box domain-containing protein</fullName>
    </recommendedName>
</protein>
<reference evidence="3 4" key="1">
    <citation type="submission" date="2024-01" db="EMBL/GenBank/DDBJ databases">
        <title>Comparative genomics of Cryptococcus and Kwoniella reveals pathogenesis evolution and contrasting modes of karyotype evolution via chromosome fusion or intercentromeric recombination.</title>
        <authorList>
            <person name="Coelho M.A."/>
            <person name="David-Palma M."/>
            <person name="Shea T."/>
            <person name="Bowers K."/>
            <person name="McGinley-Smith S."/>
            <person name="Mohammad A.W."/>
            <person name="Gnirke A."/>
            <person name="Yurkov A.M."/>
            <person name="Nowrousian M."/>
            <person name="Sun S."/>
            <person name="Cuomo C.A."/>
            <person name="Heitman J."/>
        </authorList>
    </citation>
    <scope>NUCLEOTIDE SEQUENCE [LARGE SCALE GENOMIC DNA]</scope>
    <source>
        <strain evidence="3 4">CBS 6074</strain>
    </source>
</reference>
<dbReference type="PROSITE" id="PS50181">
    <property type="entry name" value="FBOX"/>
    <property type="match status" value="1"/>
</dbReference>
<dbReference type="Pfam" id="PF12937">
    <property type="entry name" value="F-box-like"/>
    <property type="match status" value="1"/>
</dbReference>
<evidence type="ECO:0000313" key="3">
    <source>
        <dbReference type="EMBL" id="WWC87345.1"/>
    </source>
</evidence>
<dbReference type="InterPro" id="IPR032675">
    <property type="entry name" value="LRR_dom_sf"/>
</dbReference>
<dbReference type="AlphaFoldDB" id="A0AAX4JRZ3"/>